<evidence type="ECO:0000256" key="1">
    <source>
        <dbReference type="SAM" id="Phobius"/>
    </source>
</evidence>
<evidence type="ECO:0000313" key="2">
    <source>
        <dbReference type="EMBL" id="ATW60930.1"/>
    </source>
</evidence>
<keyword evidence="1" id="KW-0472">Membrane</keyword>
<keyword evidence="1" id="KW-1133">Transmembrane helix</keyword>
<keyword evidence="3" id="KW-1185">Reference proteome</keyword>
<name>A0A2H4PFI1_9CAUD</name>
<evidence type="ECO:0000313" key="3">
    <source>
        <dbReference type="Proteomes" id="UP000240786"/>
    </source>
</evidence>
<proteinExistence type="predicted"/>
<feature type="transmembrane region" description="Helical" evidence="1">
    <location>
        <begin position="7"/>
        <end position="24"/>
    </location>
</feature>
<protein>
    <submittedName>
        <fullName evidence="2">Uncharacterized protein</fullName>
    </submittedName>
</protein>
<accession>A0A2H4PFI1</accession>
<keyword evidence="1" id="KW-0812">Transmembrane</keyword>
<dbReference type="Proteomes" id="UP000240786">
    <property type="component" value="Segment"/>
</dbReference>
<reference evidence="2 3" key="1">
    <citation type="submission" date="2017-10" db="EMBL/GenBank/DDBJ databases">
        <authorList>
            <person name="Fong C."/>
            <person name="Hamill A."/>
            <person name="Ko T.W."/>
            <person name="Sim E."/>
            <person name="Meyer J."/>
            <person name="Leo J."/>
            <person name="Li A."/>
            <person name="Narbutas R."/>
            <person name="Ng C."/>
            <person name="Yoon E."/>
            <person name="Vijanderan J."/>
            <person name="Goodwin E."/>
            <person name="Reddi K."/>
            <person name="Villella W."/>
            <person name="Sanders E.R."/>
            <person name="Benyamini P."/>
            <person name="Moberg-Parker J."/>
            <person name="Garlena R.A."/>
            <person name="Russell D.A."/>
            <person name="Pope W.H."/>
            <person name="Jacobs-Sera D."/>
            <person name="Hendrix R.W."/>
            <person name="Hatfull G.F."/>
        </authorList>
    </citation>
    <scope>NUCLEOTIDE SEQUENCE [LARGE SCALE GENOMIC DNA]</scope>
</reference>
<organism evidence="2 3">
    <name type="scientific">Mycobacterium phage Archetta</name>
    <dbReference type="NCBI Taxonomy" id="2047836"/>
    <lineage>
        <taxon>Viruses</taxon>
        <taxon>Duplodnaviria</taxon>
        <taxon>Heunggongvirae</taxon>
        <taxon>Uroviricota</taxon>
        <taxon>Caudoviricetes</taxon>
        <taxon>Benedictvirus</taxon>
        <taxon>Benedictvirus archetta</taxon>
    </lineage>
</organism>
<sequence length="32" mass="3512">MTDQQTALVLLAVYSLVMLTWWLLSGDNNSAG</sequence>
<gene>
    <name evidence="2" type="ORF">SEA_ARCHETTA_59</name>
</gene>
<dbReference type="EMBL" id="MG099938">
    <property type="protein sequence ID" value="ATW60930.1"/>
    <property type="molecule type" value="Genomic_DNA"/>
</dbReference>